<dbReference type="Proteomes" id="UP000186096">
    <property type="component" value="Unassembled WGS sequence"/>
</dbReference>
<keyword evidence="2" id="KW-1185">Reference proteome</keyword>
<dbReference type="AlphaFoldDB" id="A0A1N6WJW2"/>
<accession>A0A1N6WJW2</accession>
<proteinExistence type="predicted"/>
<dbReference type="EMBL" id="FTNI01000004">
    <property type="protein sequence ID" value="SIQ90322.1"/>
    <property type="molecule type" value="Genomic_DNA"/>
</dbReference>
<reference evidence="2" key="1">
    <citation type="submission" date="2017-01" db="EMBL/GenBank/DDBJ databases">
        <authorList>
            <person name="Varghese N."/>
            <person name="Submissions S."/>
        </authorList>
    </citation>
    <scope>NUCLEOTIDE SEQUENCE [LARGE SCALE GENOMIC DNA]</scope>
    <source>
        <strain evidence="2">ATCC 12950</strain>
    </source>
</reference>
<organism evidence="1 2">
    <name type="scientific">Microbispora rosea</name>
    <dbReference type="NCBI Taxonomy" id="58117"/>
    <lineage>
        <taxon>Bacteria</taxon>
        <taxon>Bacillati</taxon>
        <taxon>Actinomycetota</taxon>
        <taxon>Actinomycetes</taxon>
        <taxon>Streptosporangiales</taxon>
        <taxon>Streptosporangiaceae</taxon>
        <taxon>Microbispora</taxon>
    </lineage>
</organism>
<sequence>MFAAVGLVVLMILTGVLYEMAVHNRPRRRK</sequence>
<protein>
    <submittedName>
        <fullName evidence="1">Uncharacterized protein</fullName>
    </submittedName>
</protein>
<name>A0A1N6WJW2_9ACTN</name>
<evidence type="ECO:0000313" key="1">
    <source>
        <dbReference type="EMBL" id="SIQ90322.1"/>
    </source>
</evidence>
<gene>
    <name evidence="1" type="ORF">SAMN05421833_104234</name>
</gene>
<evidence type="ECO:0000313" key="2">
    <source>
        <dbReference type="Proteomes" id="UP000186096"/>
    </source>
</evidence>